<dbReference type="Pfam" id="PF00293">
    <property type="entry name" value="NUDIX"/>
    <property type="match status" value="1"/>
</dbReference>
<gene>
    <name evidence="6" type="ORF">Drose_29855</name>
</gene>
<dbReference type="Proteomes" id="UP001058271">
    <property type="component" value="Chromosome"/>
</dbReference>
<evidence type="ECO:0000256" key="2">
    <source>
        <dbReference type="ARBA" id="ARBA00005582"/>
    </source>
</evidence>
<dbReference type="PROSITE" id="PS00893">
    <property type="entry name" value="NUDIX_BOX"/>
    <property type="match status" value="1"/>
</dbReference>
<evidence type="ECO:0000313" key="7">
    <source>
        <dbReference type="Proteomes" id="UP001058271"/>
    </source>
</evidence>
<proteinExistence type="inferred from homology"/>
<dbReference type="InterPro" id="IPR000086">
    <property type="entry name" value="NUDIX_hydrolase_dom"/>
</dbReference>
<dbReference type="CDD" id="cd02883">
    <property type="entry name" value="NUDIX_Hydrolase"/>
    <property type="match status" value="1"/>
</dbReference>
<dbReference type="PRINTS" id="PR00502">
    <property type="entry name" value="NUDIXFAMILY"/>
</dbReference>
<evidence type="ECO:0000256" key="1">
    <source>
        <dbReference type="ARBA" id="ARBA00001946"/>
    </source>
</evidence>
<dbReference type="InterPro" id="IPR020476">
    <property type="entry name" value="Nudix_hydrolase"/>
</dbReference>
<protein>
    <submittedName>
        <fullName evidence="6">NUDIX hydrolase</fullName>
    </submittedName>
</protein>
<keyword evidence="3 4" id="KW-0378">Hydrolase</keyword>
<dbReference type="PANTHER" id="PTHR43046:SF14">
    <property type="entry name" value="MUTT_NUDIX FAMILY PROTEIN"/>
    <property type="match status" value="1"/>
</dbReference>
<dbReference type="InterPro" id="IPR015797">
    <property type="entry name" value="NUDIX_hydrolase-like_dom_sf"/>
</dbReference>
<comment type="cofactor">
    <cofactor evidence="1">
        <name>Mg(2+)</name>
        <dbReference type="ChEBI" id="CHEBI:18420"/>
    </cofactor>
</comment>
<dbReference type="SUPFAM" id="SSF55811">
    <property type="entry name" value="Nudix"/>
    <property type="match status" value="1"/>
</dbReference>
<dbReference type="EMBL" id="CP073721">
    <property type="protein sequence ID" value="UWZ35314.1"/>
    <property type="molecule type" value="Genomic_DNA"/>
</dbReference>
<accession>A0ABY5Z0X5</accession>
<dbReference type="GO" id="GO:0016787">
    <property type="term" value="F:hydrolase activity"/>
    <property type="evidence" value="ECO:0007669"/>
    <property type="project" value="UniProtKB-KW"/>
</dbReference>
<evidence type="ECO:0000259" key="5">
    <source>
        <dbReference type="PROSITE" id="PS51462"/>
    </source>
</evidence>
<feature type="domain" description="Nudix hydrolase" evidence="5">
    <location>
        <begin position="34"/>
        <end position="161"/>
    </location>
</feature>
<dbReference type="PROSITE" id="PS51462">
    <property type="entry name" value="NUDIX"/>
    <property type="match status" value="1"/>
</dbReference>
<evidence type="ECO:0000256" key="4">
    <source>
        <dbReference type="RuleBase" id="RU003476"/>
    </source>
</evidence>
<dbReference type="PANTHER" id="PTHR43046">
    <property type="entry name" value="GDP-MANNOSE MANNOSYL HYDROLASE"/>
    <property type="match status" value="1"/>
</dbReference>
<dbReference type="InterPro" id="IPR020084">
    <property type="entry name" value="NUDIX_hydrolase_CS"/>
</dbReference>
<reference evidence="6" key="1">
    <citation type="submission" date="2021-04" db="EMBL/GenBank/DDBJ databases">
        <title>Biosynthetic gene clusters of Dactylosporangioum roseum.</title>
        <authorList>
            <person name="Hartkoorn R.C."/>
            <person name="Beaudoing E."/>
            <person name="Hot D."/>
            <person name="Moureu S."/>
        </authorList>
    </citation>
    <scope>NUCLEOTIDE SEQUENCE</scope>
    <source>
        <strain evidence="6">NRRL B-16295</strain>
    </source>
</reference>
<dbReference type="RefSeq" id="WP_260724653.1">
    <property type="nucleotide sequence ID" value="NZ_BAAABS010000046.1"/>
</dbReference>
<evidence type="ECO:0000256" key="3">
    <source>
        <dbReference type="ARBA" id="ARBA00022801"/>
    </source>
</evidence>
<keyword evidence="7" id="KW-1185">Reference proteome</keyword>
<sequence length="172" mass="19465">MSSLRGRLRVTAYRTFYRLPGRWKRRIVRTFQPTYTIGAVVLVRDPEASRILLLRQPPGAGWSLPAGLMDRGETPIQCAARELGEETGIELPTERLRPANPNAVVHTRGQWVDMVFEAEVEPEDEYTVDAAEVLEAAWHRLDNLPPLTVSTSNLLAHYGIGPYRDYPEVLSR</sequence>
<dbReference type="Gene3D" id="3.90.79.10">
    <property type="entry name" value="Nucleoside Triphosphate Pyrophosphohydrolase"/>
    <property type="match status" value="1"/>
</dbReference>
<name>A0ABY5Z0X5_9ACTN</name>
<evidence type="ECO:0000313" key="6">
    <source>
        <dbReference type="EMBL" id="UWZ35314.1"/>
    </source>
</evidence>
<organism evidence="6 7">
    <name type="scientific">Dactylosporangium roseum</name>
    <dbReference type="NCBI Taxonomy" id="47989"/>
    <lineage>
        <taxon>Bacteria</taxon>
        <taxon>Bacillati</taxon>
        <taxon>Actinomycetota</taxon>
        <taxon>Actinomycetes</taxon>
        <taxon>Micromonosporales</taxon>
        <taxon>Micromonosporaceae</taxon>
        <taxon>Dactylosporangium</taxon>
    </lineage>
</organism>
<comment type="similarity">
    <text evidence="2 4">Belongs to the Nudix hydrolase family.</text>
</comment>